<dbReference type="AlphaFoldDB" id="A0A8D3Y116"/>
<reference evidence="8 10" key="2">
    <citation type="submission" date="2016-10" db="EMBL/GenBank/DDBJ databases">
        <authorList>
            <person name="Varghese N."/>
            <person name="Submissions S."/>
        </authorList>
    </citation>
    <scope>NUCLEOTIDE SEQUENCE [LARGE SCALE GENOMIC DNA]</scope>
    <source>
        <strain evidence="8 10">DSM 6083</strain>
    </source>
</reference>
<evidence type="ECO:0000313" key="9">
    <source>
        <dbReference type="Proteomes" id="UP000031271"/>
    </source>
</evidence>
<accession>A0A8D3Y116</accession>
<organism evidence="7 9">
    <name type="scientific">Stutzerimonas balearica DSM 6083</name>
    <dbReference type="NCBI Taxonomy" id="1123016"/>
    <lineage>
        <taxon>Bacteria</taxon>
        <taxon>Pseudomonadati</taxon>
        <taxon>Pseudomonadota</taxon>
        <taxon>Gammaproteobacteria</taxon>
        <taxon>Pseudomonadales</taxon>
        <taxon>Pseudomonadaceae</taxon>
        <taxon>Stutzerimonas</taxon>
    </lineage>
</organism>
<keyword evidence="2 5" id="KW-0812">Transmembrane</keyword>
<dbReference type="Gene3D" id="1.20.1250.20">
    <property type="entry name" value="MFS general substrate transporter like domains"/>
    <property type="match status" value="2"/>
</dbReference>
<feature type="transmembrane region" description="Helical" evidence="5">
    <location>
        <begin position="172"/>
        <end position="194"/>
    </location>
</feature>
<evidence type="ECO:0000313" key="10">
    <source>
        <dbReference type="Proteomes" id="UP000182276"/>
    </source>
</evidence>
<feature type="transmembrane region" description="Helical" evidence="5">
    <location>
        <begin position="147"/>
        <end position="166"/>
    </location>
</feature>
<dbReference type="EMBL" id="CP007511">
    <property type="protein sequence ID" value="AJE15339.1"/>
    <property type="molecule type" value="Genomic_DNA"/>
</dbReference>
<reference evidence="7 9" key="3">
    <citation type="journal article" name="Genome Announc.">
        <title>Complete Genome Sequence of Pseudomonas balearica DSM 6083T.</title>
        <authorList>
            <person name="Bennasar-Figueras A."/>
            <person name="Salva-Serra F."/>
            <person name="Jaen-Luchoro D."/>
            <person name="Segui C."/>
            <person name="Aliaga F."/>
            <person name="Busquets A."/>
            <person name="Gomila M."/>
            <person name="Moore E.R."/>
            <person name="Lalucat J."/>
        </authorList>
    </citation>
    <scope>NUCLEOTIDE SEQUENCE [LARGE SCALE GENOMIC DNA]</scope>
    <source>
        <strain evidence="9">DSM 6083</strain>
        <strain evidence="7">DSM6083</strain>
    </source>
</reference>
<dbReference type="InterPro" id="IPR036259">
    <property type="entry name" value="MFS_trans_sf"/>
</dbReference>
<feature type="transmembrane region" description="Helical" evidence="5">
    <location>
        <begin position="104"/>
        <end position="126"/>
    </location>
</feature>
<evidence type="ECO:0000259" key="6">
    <source>
        <dbReference type="PROSITE" id="PS50850"/>
    </source>
</evidence>
<name>A0A8D3Y116_9GAMM</name>
<feature type="transmembrane region" description="Helical" evidence="5">
    <location>
        <begin position="29"/>
        <end position="52"/>
    </location>
</feature>
<dbReference type="EMBL" id="FNHO01000003">
    <property type="protein sequence ID" value="SDM27611.1"/>
    <property type="molecule type" value="Genomic_DNA"/>
</dbReference>
<feature type="transmembrane region" description="Helical" evidence="5">
    <location>
        <begin position="220"/>
        <end position="242"/>
    </location>
</feature>
<dbReference type="InterPro" id="IPR039672">
    <property type="entry name" value="MFS_2"/>
</dbReference>
<evidence type="ECO:0000313" key="8">
    <source>
        <dbReference type="EMBL" id="SDM27611.1"/>
    </source>
</evidence>
<feature type="transmembrane region" description="Helical" evidence="5">
    <location>
        <begin position="72"/>
        <end position="92"/>
    </location>
</feature>
<dbReference type="RefSeq" id="WP_043220211.1">
    <property type="nucleotide sequence ID" value="NZ_CP007511.1"/>
</dbReference>
<feature type="transmembrane region" description="Helical" evidence="5">
    <location>
        <begin position="346"/>
        <end position="372"/>
    </location>
</feature>
<feature type="transmembrane region" description="Helical" evidence="5">
    <location>
        <begin position="305"/>
        <end position="325"/>
    </location>
</feature>
<dbReference type="GeneID" id="77260224"/>
<comment type="similarity">
    <text evidence="1">Belongs to the sodium:galactoside symporter (TC 2.A.2) family.</text>
</comment>
<dbReference type="SUPFAM" id="SSF103473">
    <property type="entry name" value="MFS general substrate transporter"/>
    <property type="match status" value="1"/>
</dbReference>
<evidence type="ECO:0000256" key="3">
    <source>
        <dbReference type="ARBA" id="ARBA00022989"/>
    </source>
</evidence>
<dbReference type="GO" id="GO:0008643">
    <property type="term" value="P:carbohydrate transport"/>
    <property type="evidence" value="ECO:0007669"/>
    <property type="project" value="InterPro"/>
</dbReference>
<feature type="domain" description="Major facilitator superfamily (MFS) profile" evidence="6">
    <location>
        <begin position="173"/>
        <end position="411"/>
    </location>
</feature>
<keyword evidence="10" id="KW-1185">Reference proteome</keyword>
<protein>
    <submittedName>
        <fullName evidence="8">Na+/melibiose symporter</fullName>
    </submittedName>
    <submittedName>
        <fullName evidence="7">Sodium:melibiose symporter</fullName>
    </submittedName>
</protein>
<evidence type="ECO:0000256" key="2">
    <source>
        <dbReference type="ARBA" id="ARBA00022692"/>
    </source>
</evidence>
<dbReference type="Proteomes" id="UP000031271">
    <property type="component" value="Chromosome"/>
</dbReference>
<dbReference type="PROSITE" id="PS50850">
    <property type="entry name" value="MFS"/>
    <property type="match status" value="1"/>
</dbReference>
<proteinExistence type="inferred from homology"/>
<dbReference type="Pfam" id="PF13347">
    <property type="entry name" value="MFS_2"/>
    <property type="match status" value="1"/>
</dbReference>
<evidence type="ECO:0000313" key="7">
    <source>
        <dbReference type="EMBL" id="AJE15339.1"/>
    </source>
</evidence>
<keyword evidence="3 5" id="KW-1133">Transmembrane helix</keyword>
<dbReference type="Proteomes" id="UP000182276">
    <property type="component" value="Unassembled WGS sequence"/>
</dbReference>
<evidence type="ECO:0000256" key="5">
    <source>
        <dbReference type="SAM" id="Phobius"/>
    </source>
</evidence>
<dbReference type="KEGG" id="pbm:CL52_09890"/>
<evidence type="ECO:0000256" key="4">
    <source>
        <dbReference type="ARBA" id="ARBA00023136"/>
    </source>
</evidence>
<dbReference type="PANTHER" id="PTHR11328:SF24">
    <property type="entry name" value="MAJOR FACILITATOR SUPERFAMILY (MFS) PROFILE DOMAIN-CONTAINING PROTEIN"/>
    <property type="match status" value="1"/>
</dbReference>
<evidence type="ECO:0000256" key="1">
    <source>
        <dbReference type="ARBA" id="ARBA00009617"/>
    </source>
</evidence>
<feature type="transmembrane region" description="Helical" evidence="5">
    <location>
        <begin position="282"/>
        <end position="299"/>
    </location>
</feature>
<dbReference type="GO" id="GO:0005886">
    <property type="term" value="C:plasma membrane"/>
    <property type="evidence" value="ECO:0007669"/>
    <property type="project" value="TreeGrafter"/>
</dbReference>
<reference evidence="9" key="1">
    <citation type="submission" date="2014-03" db="EMBL/GenBank/DDBJ databases">
        <title>Complete genome of Pseudomonas balearica DSM 6083T, a sewage water isolate from an enrichment with 2-methylnaphthalene.</title>
        <authorList>
            <person name="Salva-Serra F."/>
            <person name="Jaen-Luchoro D."/>
            <person name="Busquets A."/>
            <person name="Pena A."/>
            <person name="Gomila M."/>
            <person name="Bosch R."/>
            <person name="Nogales B."/>
            <person name="Garcia-Valdes E."/>
            <person name="Lalucat J."/>
            <person name="Bennasar A."/>
        </authorList>
    </citation>
    <scope>NUCLEOTIDE SEQUENCE [LARGE SCALE GENOMIC DNA]</scope>
    <source>
        <strain evidence="9">DSM 6083</strain>
    </source>
</reference>
<gene>
    <name evidence="7" type="ORF">CL52_09890</name>
    <name evidence="8" type="ORF">SAMN05660875_103407</name>
</gene>
<dbReference type="PANTHER" id="PTHR11328">
    <property type="entry name" value="MAJOR FACILITATOR SUPERFAMILY DOMAIN-CONTAINING PROTEIN"/>
    <property type="match status" value="1"/>
</dbReference>
<keyword evidence="4 5" id="KW-0472">Membrane</keyword>
<sequence length="411" mass="44126">MKRMPLACYASLGLPLAMAMLPIYVLVPSFYAAELGLGLGITGLVLFLARLVDTFQDPWLGRLIDRSSERGWPRILALAAPLLALAMLGLLAPPTWRDTDLALWLAAMLVLTYSLHSLVNITYMAWGARITDHPASRTRVAAWREGAGLVGVVLASLLPTLLAQRLGMPTALLVFAVAFAALLLLATALTLRGAPVAHREPRREQDDWRQPLRNRPFRQLAAVFLANAVAVAIPATLALFFITDFLQLQAQAGWFLALYFVSGALGLPLWTALANRFGKVRCWRLGMFTACAAFIWAIFLEPGAAFAYALICLLSGLALGADLALPPALLADLIPPEERGATAAYFGIWSLLAKLALAFAGLGLPLLALLGYTPGEPADWRLAFVYAGVPCALKLLAATALSRLARGGSFA</sequence>
<dbReference type="InterPro" id="IPR020846">
    <property type="entry name" value="MFS_dom"/>
</dbReference>
<feature type="transmembrane region" description="Helical" evidence="5">
    <location>
        <begin position="384"/>
        <end position="405"/>
    </location>
</feature>
<dbReference type="GO" id="GO:0015293">
    <property type="term" value="F:symporter activity"/>
    <property type="evidence" value="ECO:0007669"/>
    <property type="project" value="InterPro"/>
</dbReference>
<feature type="transmembrane region" description="Helical" evidence="5">
    <location>
        <begin position="254"/>
        <end position="275"/>
    </location>
</feature>